<protein>
    <recommendedName>
        <fullName evidence="4">Lipoprotein</fullName>
    </recommendedName>
</protein>
<organism evidence="2 3">
    <name type="scientific">Hamadaea flava</name>
    <dbReference type="NCBI Taxonomy" id="1742688"/>
    <lineage>
        <taxon>Bacteria</taxon>
        <taxon>Bacillati</taxon>
        <taxon>Actinomycetota</taxon>
        <taxon>Actinomycetes</taxon>
        <taxon>Micromonosporales</taxon>
        <taxon>Micromonosporaceae</taxon>
        <taxon>Hamadaea</taxon>
    </lineage>
</organism>
<dbReference type="EMBL" id="JBHSAY010000003">
    <property type="protein sequence ID" value="MFC4129594.1"/>
    <property type="molecule type" value="Genomic_DNA"/>
</dbReference>
<gene>
    <name evidence="2" type="ORF">ACFOZ4_03140</name>
</gene>
<evidence type="ECO:0000256" key="1">
    <source>
        <dbReference type="SAM" id="SignalP"/>
    </source>
</evidence>
<proteinExistence type="predicted"/>
<name>A0ABV8LH18_9ACTN</name>
<evidence type="ECO:0000313" key="3">
    <source>
        <dbReference type="Proteomes" id="UP001595816"/>
    </source>
</evidence>
<sequence>MRRLAPLAALAAALLVAACSSGPPPRVWAASVCSALTPWRAELQSLTTKAQEQANAAPNSAQAKENLVRLFDGAQKSTEAARAKVEAAGVPDVDDGAKIAHNFIATLTAVRDAYGHAKDGVTALAPGDAHTFSDGVATVLTTLNTEYSKSAIDVSQLDSVELRKAFDEVPECK</sequence>
<accession>A0ABV8LH18</accession>
<feature type="chain" id="PRO_5047381574" description="Lipoprotein" evidence="1">
    <location>
        <begin position="30"/>
        <end position="173"/>
    </location>
</feature>
<comment type="caution">
    <text evidence="2">The sequence shown here is derived from an EMBL/GenBank/DDBJ whole genome shotgun (WGS) entry which is preliminary data.</text>
</comment>
<dbReference type="RefSeq" id="WP_253759675.1">
    <property type="nucleotide sequence ID" value="NZ_JAMZDZ010000001.1"/>
</dbReference>
<evidence type="ECO:0000313" key="2">
    <source>
        <dbReference type="EMBL" id="MFC4129594.1"/>
    </source>
</evidence>
<dbReference type="PROSITE" id="PS51257">
    <property type="entry name" value="PROKAR_LIPOPROTEIN"/>
    <property type="match status" value="1"/>
</dbReference>
<keyword evidence="3" id="KW-1185">Reference proteome</keyword>
<evidence type="ECO:0008006" key="4">
    <source>
        <dbReference type="Google" id="ProtNLM"/>
    </source>
</evidence>
<dbReference type="Proteomes" id="UP001595816">
    <property type="component" value="Unassembled WGS sequence"/>
</dbReference>
<keyword evidence="1" id="KW-0732">Signal</keyword>
<feature type="signal peptide" evidence="1">
    <location>
        <begin position="1"/>
        <end position="29"/>
    </location>
</feature>
<reference evidence="3" key="1">
    <citation type="journal article" date="2019" name="Int. J. Syst. Evol. Microbiol.">
        <title>The Global Catalogue of Microorganisms (GCM) 10K type strain sequencing project: providing services to taxonomists for standard genome sequencing and annotation.</title>
        <authorList>
            <consortium name="The Broad Institute Genomics Platform"/>
            <consortium name="The Broad Institute Genome Sequencing Center for Infectious Disease"/>
            <person name="Wu L."/>
            <person name="Ma J."/>
        </authorList>
    </citation>
    <scope>NUCLEOTIDE SEQUENCE [LARGE SCALE GENOMIC DNA]</scope>
    <source>
        <strain evidence="3">CGMCC 4.7289</strain>
    </source>
</reference>